<protein>
    <submittedName>
        <fullName evidence="2">Uncharacterized protein</fullName>
    </submittedName>
</protein>
<name>M1BET6_SOLTU</name>
<dbReference type="STRING" id="4113.M1BET6"/>
<reference evidence="3" key="1">
    <citation type="journal article" date="2011" name="Nature">
        <title>Genome sequence and analysis of the tuber crop potato.</title>
        <authorList>
            <consortium name="The Potato Genome Sequencing Consortium"/>
        </authorList>
    </citation>
    <scope>NUCLEOTIDE SEQUENCE [LARGE SCALE GENOMIC DNA]</scope>
    <source>
        <strain evidence="3">cv. DM1-3 516 R44</strain>
    </source>
</reference>
<dbReference type="Gramene" id="PGSC0003DMT400043534">
    <property type="protein sequence ID" value="PGSC0003DMT400043534"/>
    <property type="gene ID" value="PGSC0003DMG400016904"/>
</dbReference>
<dbReference type="HOGENOM" id="CLU_1484466_0_0_1"/>
<dbReference type="AlphaFoldDB" id="M1BET6"/>
<dbReference type="EnsemblPlants" id="PGSC0003DMT400043534">
    <property type="protein sequence ID" value="PGSC0003DMT400043534"/>
    <property type="gene ID" value="PGSC0003DMG400016904"/>
</dbReference>
<accession>M1BET6</accession>
<sequence>MNIWVESVGGKKKGRVKGLGSLGRSVKASSKQSTSALSREIYEMIKSRVNASNVDLNAQLQKERLVGVTWKIHMIVLLWREGSIHAIDKKYPDYTLYSDKKKVGGDVLTVIQLSLAPNMLCEKHFKGDKGDKASGLFMRGRTRQRGKSKSKSHEKKSMWSVGAITRRDTLNEIVLCQSPKKR</sequence>
<reference evidence="2" key="2">
    <citation type="submission" date="2015-06" db="UniProtKB">
        <authorList>
            <consortium name="EnsemblPlants"/>
        </authorList>
    </citation>
    <scope>IDENTIFICATION</scope>
    <source>
        <strain evidence="2">DM1-3 516 R44</strain>
    </source>
</reference>
<dbReference type="PaxDb" id="4113-PGSC0003DMT400043534"/>
<evidence type="ECO:0000256" key="1">
    <source>
        <dbReference type="SAM" id="MobiDB-lite"/>
    </source>
</evidence>
<organism evidence="2 3">
    <name type="scientific">Solanum tuberosum</name>
    <name type="common">Potato</name>
    <dbReference type="NCBI Taxonomy" id="4113"/>
    <lineage>
        <taxon>Eukaryota</taxon>
        <taxon>Viridiplantae</taxon>
        <taxon>Streptophyta</taxon>
        <taxon>Embryophyta</taxon>
        <taxon>Tracheophyta</taxon>
        <taxon>Spermatophyta</taxon>
        <taxon>Magnoliopsida</taxon>
        <taxon>eudicotyledons</taxon>
        <taxon>Gunneridae</taxon>
        <taxon>Pentapetalae</taxon>
        <taxon>asterids</taxon>
        <taxon>lamiids</taxon>
        <taxon>Solanales</taxon>
        <taxon>Solanaceae</taxon>
        <taxon>Solanoideae</taxon>
        <taxon>Solaneae</taxon>
        <taxon>Solanum</taxon>
    </lineage>
</organism>
<proteinExistence type="predicted"/>
<feature type="region of interest" description="Disordered" evidence="1">
    <location>
        <begin position="132"/>
        <end position="158"/>
    </location>
</feature>
<evidence type="ECO:0000313" key="2">
    <source>
        <dbReference type="EnsemblPlants" id="PGSC0003DMT400043534"/>
    </source>
</evidence>
<dbReference type="ExpressionAtlas" id="M1BET6">
    <property type="expression patterns" value="baseline"/>
</dbReference>
<evidence type="ECO:0000313" key="3">
    <source>
        <dbReference type="Proteomes" id="UP000011115"/>
    </source>
</evidence>
<keyword evidence="3" id="KW-1185">Reference proteome</keyword>
<dbReference type="Proteomes" id="UP000011115">
    <property type="component" value="Unassembled WGS sequence"/>
</dbReference>
<dbReference type="InParanoid" id="M1BET6"/>
<feature type="compositionally biased region" description="Basic residues" evidence="1">
    <location>
        <begin position="140"/>
        <end position="154"/>
    </location>
</feature>